<dbReference type="PROSITE" id="PS00194">
    <property type="entry name" value="THIOREDOXIN_1"/>
    <property type="match status" value="1"/>
</dbReference>
<evidence type="ECO:0000256" key="3">
    <source>
        <dbReference type="ARBA" id="ARBA00022748"/>
    </source>
</evidence>
<dbReference type="Gene3D" id="3.40.30.10">
    <property type="entry name" value="Glutaredoxin"/>
    <property type="match status" value="1"/>
</dbReference>
<keyword evidence="3" id="KW-0201">Cytochrome c-type biogenesis</keyword>
<dbReference type="NCBIfam" id="TIGR00385">
    <property type="entry name" value="dsbE"/>
    <property type="match status" value="1"/>
</dbReference>
<dbReference type="AlphaFoldDB" id="A0A381YKK9"/>
<dbReference type="PANTHER" id="PTHR42852">
    <property type="entry name" value="THIOL:DISULFIDE INTERCHANGE PROTEIN DSBE"/>
    <property type="match status" value="1"/>
</dbReference>
<gene>
    <name evidence="7" type="ORF">METZ01_LOCUS130452</name>
</gene>
<protein>
    <recommendedName>
        <fullName evidence="6">Thioredoxin domain-containing protein</fullName>
    </recommendedName>
</protein>
<dbReference type="PROSITE" id="PS51352">
    <property type="entry name" value="THIOREDOXIN_2"/>
    <property type="match status" value="1"/>
</dbReference>
<dbReference type="GO" id="GO:0017004">
    <property type="term" value="P:cytochrome complex assembly"/>
    <property type="evidence" value="ECO:0007669"/>
    <property type="project" value="UniProtKB-KW"/>
</dbReference>
<keyword evidence="5" id="KW-0676">Redox-active center</keyword>
<accession>A0A381YKK9</accession>
<dbReference type="InterPro" id="IPR050553">
    <property type="entry name" value="Thioredoxin_ResA/DsbE_sf"/>
</dbReference>
<comment type="subcellular location">
    <subcellularLocation>
        <location evidence="1">Cell envelope</location>
    </subcellularLocation>
</comment>
<dbReference type="InterPro" id="IPR004799">
    <property type="entry name" value="Periplasmic_diS_OxRdtase_DsbE"/>
</dbReference>
<evidence type="ECO:0000256" key="5">
    <source>
        <dbReference type="ARBA" id="ARBA00023284"/>
    </source>
</evidence>
<evidence type="ECO:0000313" key="7">
    <source>
        <dbReference type="EMBL" id="SVA77598.1"/>
    </source>
</evidence>
<dbReference type="Pfam" id="PF08534">
    <property type="entry name" value="Redoxin"/>
    <property type="match status" value="1"/>
</dbReference>
<dbReference type="InterPro" id="IPR036249">
    <property type="entry name" value="Thioredoxin-like_sf"/>
</dbReference>
<evidence type="ECO:0000259" key="6">
    <source>
        <dbReference type="PROSITE" id="PS51352"/>
    </source>
</evidence>
<name>A0A381YKK9_9ZZZZ</name>
<dbReference type="InterPro" id="IPR017937">
    <property type="entry name" value="Thioredoxin_CS"/>
</dbReference>
<evidence type="ECO:0000256" key="2">
    <source>
        <dbReference type="ARBA" id="ARBA00007758"/>
    </source>
</evidence>
<sequence length="127" mass="14526">MESPEEIADLGSFEKLPALVNVWATWCVACLVEHPFLMKLHEDSVIPIYGLNYKDDREKAIFLLEKRGNPYLFSLFDPRGSLALDLGVYGAPETFYVDKNGIIKIRHVGVLNHNVWEDKFQTLLSDE</sequence>
<dbReference type="CDD" id="cd03010">
    <property type="entry name" value="TlpA_like_DsbE"/>
    <property type="match status" value="1"/>
</dbReference>
<dbReference type="EMBL" id="UINC01018467">
    <property type="protein sequence ID" value="SVA77598.1"/>
    <property type="molecule type" value="Genomic_DNA"/>
</dbReference>
<evidence type="ECO:0000256" key="4">
    <source>
        <dbReference type="ARBA" id="ARBA00023157"/>
    </source>
</evidence>
<dbReference type="GO" id="GO:0015036">
    <property type="term" value="F:disulfide oxidoreductase activity"/>
    <property type="evidence" value="ECO:0007669"/>
    <property type="project" value="InterPro"/>
</dbReference>
<keyword evidence="4" id="KW-1015">Disulfide bond</keyword>
<dbReference type="InterPro" id="IPR013740">
    <property type="entry name" value="Redoxin"/>
</dbReference>
<comment type="similarity">
    <text evidence="2">Belongs to the thioredoxin family. DsbE subfamily.</text>
</comment>
<proteinExistence type="inferred from homology"/>
<reference evidence="7" key="1">
    <citation type="submission" date="2018-05" db="EMBL/GenBank/DDBJ databases">
        <authorList>
            <person name="Lanie J.A."/>
            <person name="Ng W.-L."/>
            <person name="Kazmierczak K.M."/>
            <person name="Andrzejewski T.M."/>
            <person name="Davidsen T.M."/>
            <person name="Wayne K.J."/>
            <person name="Tettelin H."/>
            <person name="Glass J.I."/>
            <person name="Rusch D."/>
            <person name="Podicherti R."/>
            <person name="Tsui H.-C.T."/>
            <person name="Winkler M.E."/>
        </authorList>
    </citation>
    <scope>NUCLEOTIDE SEQUENCE</scope>
</reference>
<organism evidence="7">
    <name type="scientific">marine metagenome</name>
    <dbReference type="NCBI Taxonomy" id="408172"/>
    <lineage>
        <taxon>unclassified sequences</taxon>
        <taxon>metagenomes</taxon>
        <taxon>ecological metagenomes</taxon>
    </lineage>
</organism>
<evidence type="ECO:0000256" key="1">
    <source>
        <dbReference type="ARBA" id="ARBA00004196"/>
    </source>
</evidence>
<dbReference type="InterPro" id="IPR013766">
    <property type="entry name" value="Thioredoxin_domain"/>
</dbReference>
<dbReference type="PANTHER" id="PTHR42852:SF6">
    <property type="entry name" value="THIOL:DISULFIDE INTERCHANGE PROTEIN DSBE"/>
    <property type="match status" value="1"/>
</dbReference>
<feature type="domain" description="Thioredoxin" evidence="6">
    <location>
        <begin position="1"/>
        <end position="125"/>
    </location>
</feature>
<dbReference type="GO" id="GO:0030288">
    <property type="term" value="C:outer membrane-bounded periplasmic space"/>
    <property type="evidence" value="ECO:0007669"/>
    <property type="project" value="InterPro"/>
</dbReference>
<dbReference type="SUPFAM" id="SSF52833">
    <property type="entry name" value="Thioredoxin-like"/>
    <property type="match status" value="1"/>
</dbReference>